<gene>
    <name evidence="13" type="ORF">KOW79_015471</name>
</gene>
<keyword evidence="5" id="KW-0677">Repeat</keyword>
<evidence type="ECO:0000313" key="14">
    <source>
        <dbReference type="Proteomes" id="UP000824219"/>
    </source>
</evidence>
<dbReference type="SMART" id="SM00060">
    <property type="entry name" value="FN3"/>
    <property type="match status" value="4"/>
</dbReference>
<dbReference type="InterPro" id="IPR040817">
    <property type="entry name" value="LIFR_D2"/>
</dbReference>
<dbReference type="Pfam" id="PF17971">
    <property type="entry name" value="LIFR_D2"/>
    <property type="match status" value="1"/>
</dbReference>
<dbReference type="Proteomes" id="UP000824219">
    <property type="component" value="Linkage Group LG18"/>
</dbReference>
<name>A0A9D3NCT7_9TELE</name>
<dbReference type="GO" id="GO:0005886">
    <property type="term" value="C:plasma membrane"/>
    <property type="evidence" value="ECO:0007669"/>
    <property type="project" value="UniProtKB-ARBA"/>
</dbReference>
<evidence type="ECO:0000256" key="6">
    <source>
        <dbReference type="ARBA" id="ARBA00022989"/>
    </source>
</evidence>
<keyword evidence="6 10" id="KW-1133">Transmembrane helix</keyword>
<keyword evidence="3 10" id="KW-0812">Transmembrane</keyword>
<keyword evidence="4 11" id="KW-0732">Signal</keyword>
<dbReference type="PANTHER" id="PTHR48423">
    <property type="entry name" value="INTERLEUKIN-27 RECEPTOR SUBUNIT ALPHA"/>
    <property type="match status" value="1"/>
</dbReference>
<dbReference type="PROSITE" id="PS50853">
    <property type="entry name" value="FN3"/>
    <property type="match status" value="3"/>
</dbReference>
<feature type="domain" description="Fibronectin type-III" evidence="12">
    <location>
        <begin position="307"/>
        <end position="399"/>
    </location>
</feature>
<feature type="signal peptide" evidence="11">
    <location>
        <begin position="1"/>
        <end position="24"/>
    </location>
</feature>
<comment type="caution">
    <text evidence="13">The sequence shown here is derived from an EMBL/GenBank/DDBJ whole genome shotgun (WGS) entry which is preliminary data.</text>
</comment>
<evidence type="ECO:0000259" key="12">
    <source>
        <dbReference type="PROSITE" id="PS50853"/>
    </source>
</evidence>
<feature type="domain" description="Fibronectin type-III" evidence="12">
    <location>
        <begin position="400"/>
        <end position="493"/>
    </location>
</feature>
<dbReference type="AlphaFoldDB" id="A0A9D3NCT7"/>
<sequence>MACGGVWFLCAVFSVLIVPGKQDAQLLTTPKELNVSAEGGMENFGVSKMNIEWKDGFPNSIKPDKVTYDIEIFYTEQQKLVHNETIELKAHPLGHYNWSWTSPLPLQCTSHSVRLRSRDHDLTGDWTSLKTLPGKDVSDTEKTRVYPENKYILVDEIIRFCCILKPDEKINFSSTYKSQFTIRISNRTYATEPIRDSHPSPQSGHDMVCNGGGSVYYVGYPPDIHNFTCETHDLSSVECHWIEQESNEKTDHYINGRKCPETTHGRCVADTTTNTGVMKWTLTANNSFGKIELFDTADPKLRVHLEAPKLFVTQKTSDDFARIATLELKWDKQLKHYSIKCQVDLNGTIVNETSEGTLLTLLDLKPFTRYSARVQCGSRDNFYKWSDWSTPVTFFTNEDIPEGVDLWMQISDEQTYAVWKSPAQSNGEITGYELVIENSTDMTTKLITKSPTEFCHKLPADSAKTHQVISITAKNNAGVSHPYRITIPSLSPGVNTSFIKGINRTFYMAWEPSPMSKCGYVLDWYPTYQPQQCSVKWKTIPSDRSSATVDSDLKEGVKYTLSVYGCTSGPLSLMQRREGYVEELPPSGTVQNLKAKQEGLNIHLSWESVSASLQRGFIKGYNVSCNSAGGDEKKNVVISDPSTQNCKFSLSVKTYKCRVKAFTSAGDGPEAEITLTMNPLSDLYMAVVLTVVLFILCITAVFAYRNWKWLKSTLWPEIPQPRLSADFLKKSVYQWQVNDQLLCEESEVLKLKVINVGFKSLRSALGNTASIAGC</sequence>
<reference evidence="13 14" key="1">
    <citation type="submission" date="2021-06" db="EMBL/GenBank/DDBJ databases">
        <title>Chromosome-level genome assembly of the red-tail catfish (Hemibagrus wyckioides).</title>
        <authorList>
            <person name="Shao F."/>
        </authorList>
    </citation>
    <scope>NUCLEOTIDE SEQUENCE [LARGE SCALE GENOMIC DNA]</scope>
    <source>
        <strain evidence="13">EC202008001</strain>
        <tissue evidence="13">Blood</tissue>
    </source>
</reference>
<dbReference type="Gene3D" id="2.60.40.10">
    <property type="entry name" value="Immunoglobulins"/>
    <property type="match status" value="7"/>
</dbReference>
<dbReference type="InterPro" id="IPR036116">
    <property type="entry name" value="FN3_sf"/>
</dbReference>
<evidence type="ECO:0000256" key="4">
    <source>
        <dbReference type="ARBA" id="ARBA00022729"/>
    </source>
</evidence>
<dbReference type="InterPro" id="IPR052672">
    <property type="entry name" value="Type1_Cytokine_Rcpt_Type2"/>
</dbReference>
<feature type="transmembrane region" description="Helical" evidence="10">
    <location>
        <begin position="683"/>
        <end position="704"/>
    </location>
</feature>
<evidence type="ECO:0000256" key="3">
    <source>
        <dbReference type="ARBA" id="ARBA00022692"/>
    </source>
</evidence>
<dbReference type="EMBL" id="JAHKSW010000018">
    <property type="protein sequence ID" value="KAG7321056.1"/>
    <property type="molecule type" value="Genomic_DNA"/>
</dbReference>
<dbReference type="PANTHER" id="PTHR48423:SF1">
    <property type="entry name" value="INTERLEUKIN-27 RECEPTOR SUBUNIT ALPHA"/>
    <property type="match status" value="1"/>
</dbReference>
<organism evidence="13 14">
    <name type="scientific">Hemibagrus wyckioides</name>
    <dbReference type="NCBI Taxonomy" id="337641"/>
    <lineage>
        <taxon>Eukaryota</taxon>
        <taxon>Metazoa</taxon>
        <taxon>Chordata</taxon>
        <taxon>Craniata</taxon>
        <taxon>Vertebrata</taxon>
        <taxon>Euteleostomi</taxon>
        <taxon>Actinopterygii</taxon>
        <taxon>Neopterygii</taxon>
        <taxon>Teleostei</taxon>
        <taxon>Ostariophysi</taxon>
        <taxon>Siluriformes</taxon>
        <taxon>Bagridae</taxon>
        <taxon>Hemibagrus</taxon>
    </lineage>
</organism>
<accession>A0A9D3NCT7</accession>
<feature type="chain" id="PRO_5039257563" description="Fibronectin type-III domain-containing protein" evidence="11">
    <location>
        <begin position="25"/>
        <end position="774"/>
    </location>
</feature>
<evidence type="ECO:0000256" key="1">
    <source>
        <dbReference type="ARBA" id="ARBA00004479"/>
    </source>
</evidence>
<evidence type="ECO:0000256" key="11">
    <source>
        <dbReference type="SAM" id="SignalP"/>
    </source>
</evidence>
<dbReference type="OrthoDB" id="6382334at2759"/>
<evidence type="ECO:0000256" key="9">
    <source>
        <dbReference type="ARBA" id="ARBA00023180"/>
    </source>
</evidence>
<dbReference type="InterPro" id="IPR013783">
    <property type="entry name" value="Ig-like_fold"/>
</dbReference>
<protein>
    <recommendedName>
        <fullName evidence="12">Fibronectin type-III domain-containing protein</fullName>
    </recommendedName>
</protein>
<evidence type="ECO:0000256" key="10">
    <source>
        <dbReference type="SAM" id="Phobius"/>
    </source>
</evidence>
<feature type="domain" description="Fibronectin type-III" evidence="12">
    <location>
        <begin position="586"/>
        <end position="682"/>
    </location>
</feature>
<evidence type="ECO:0000256" key="7">
    <source>
        <dbReference type="ARBA" id="ARBA00023136"/>
    </source>
</evidence>
<keyword evidence="9" id="KW-0325">Glycoprotein</keyword>
<dbReference type="CDD" id="cd00063">
    <property type="entry name" value="FN3"/>
    <property type="match status" value="2"/>
</dbReference>
<evidence type="ECO:0000256" key="2">
    <source>
        <dbReference type="ARBA" id="ARBA00008921"/>
    </source>
</evidence>
<keyword evidence="7 10" id="KW-0472">Membrane</keyword>
<proteinExistence type="inferred from homology"/>
<comment type="subcellular location">
    <subcellularLocation>
        <location evidence="1">Membrane</location>
        <topology evidence="1">Single-pass type I membrane protein</topology>
    </subcellularLocation>
</comment>
<comment type="similarity">
    <text evidence="2">Belongs to the type I cytokine receptor family. Type 2 subfamily.</text>
</comment>
<evidence type="ECO:0000256" key="5">
    <source>
        <dbReference type="ARBA" id="ARBA00022737"/>
    </source>
</evidence>
<keyword evidence="14" id="KW-1185">Reference proteome</keyword>
<dbReference type="InterPro" id="IPR003961">
    <property type="entry name" value="FN3_dom"/>
</dbReference>
<evidence type="ECO:0000313" key="13">
    <source>
        <dbReference type="EMBL" id="KAG7321056.1"/>
    </source>
</evidence>
<keyword evidence="8" id="KW-0675">Receptor</keyword>
<dbReference type="SUPFAM" id="SSF49265">
    <property type="entry name" value="Fibronectin type III"/>
    <property type="match status" value="2"/>
</dbReference>
<evidence type="ECO:0000256" key="8">
    <source>
        <dbReference type="ARBA" id="ARBA00023170"/>
    </source>
</evidence>